<dbReference type="EMBL" id="CP039396">
    <property type="protein sequence ID" value="QCD42357.1"/>
    <property type="molecule type" value="Genomic_DNA"/>
</dbReference>
<evidence type="ECO:0000256" key="1">
    <source>
        <dbReference type="ARBA" id="ARBA00004651"/>
    </source>
</evidence>
<dbReference type="Proteomes" id="UP000297149">
    <property type="component" value="Chromosome"/>
</dbReference>
<gene>
    <name evidence="9" type="ORF">E7747_08710</name>
</gene>
<dbReference type="KEGG" id="ddb:E7747_08710"/>
<comment type="similarity">
    <text evidence="2">Belongs to the UPF0126 family.</text>
</comment>
<evidence type="ECO:0000313" key="9">
    <source>
        <dbReference type="EMBL" id="QCD42357.1"/>
    </source>
</evidence>
<dbReference type="Pfam" id="PF03458">
    <property type="entry name" value="Gly_transporter"/>
    <property type="match status" value="2"/>
</dbReference>
<sequence length="213" mass="23662">MVESTFIFIIEILGTLAFGVSGVRLAAKKHFDWFGAYTIGVITAIGGGTLRDILLDIPVFWMQTWLYLAVTGVSFLIVAAFTRILTSDSKSLFMFDAVGLTLFVITGIEKTLAEGYPMWVAMIMGMITGSFGGILRDVLINEEPLFFRKDIYATACLAGGGVYWIFAEAGSPVWVQEALCVITILVLRWGALRYGWHLPEMKEGSVKELRKRR</sequence>
<organism evidence="9 10">
    <name type="scientific">Duncaniella dubosii</name>
    <dbReference type="NCBI Taxonomy" id="2518971"/>
    <lineage>
        <taxon>Bacteria</taxon>
        <taxon>Pseudomonadati</taxon>
        <taxon>Bacteroidota</taxon>
        <taxon>Bacteroidia</taxon>
        <taxon>Bacteroidales</taxon>
        <taxon>Muribaculaceae</taxon>
        <taxon>Duncaniella</taxon>
    </lineage>
</organism>
<evidence type="ECO:0000256" key="7">
    <source>
        <dbReference type="SAM" id="Phobius"/>
    </source>
</evidence>
<feature type="transmembrane region" description="Helical" evidence="7">
    <location>
        <begin position="92"/>
        <end position="112"/>
    </location>
</feature>
<evidence type="ECO:0000256" key="4">
    <source>
        <dbReference type="ARBA" id="ARBA00022692"/>
    </source>
</evidence>
<dbReference type="GO" id="GO:0005886">
    <property type="term" value="C:plasma membrane"/>
    <property type="evidence" value="ECO:0007669"/>
    <property type="project" value="UniProtKB-SubCell"/>
</dbReference>
<proteinExistence type="inferred from homology"/>
<keyword evidence="5 7" id="KW-1133">Transmembrane helix</keyword>
<dbReference type="AlphaFoldDB" id="A0A4P7W386"/>
<dbReference type="InterPro" id="IPR005115">
    <property type="entry name" value="Gly_transporter"/>
</dbReference>
<feature type="transmembrane region" description="Helical" evidence="7">
    <location>
        <begin position="65"/>
        <end position="85"/>
    </location>
</feature>
<keyword evidence="4 7" id="KW-0812">Transmembrane</keyword>
<keyword evidence="3" id="KW-1003">Cell membrane</keyword>
<evidence type="ECO:0000256" key="5">
    <source>
        <dbReference type="ARBA" id="ARBA00022989"/>
    </source>
</evidence>
<feature type="transmembrane region" description="Helical" evidence="7">
    <location>
        <begin position="173"/>
        <end position="192"/>
    </location>
</feature>
<evidence type="ECO:0000256" key="6">
    <source>
        <dbReference type="ARBA" id="ARBA00023136"/>
    </source>
</evidence>
<evidence type="ECO:0000259" key="8">
    <source>
        <dbReference type="Pfam" id="PF03458"/>
    </source>
</evidence>
<evidence type="ECO:0000256" key="2">
    <source>
        <dbReference type="ARBA" id="ARBA00008193"/>
    </source>
</evidence>
<dbReference type="PANTHER" id="PTHR30506:SF3">
    <property type="entry name" value="UPF0126 INNER MEMBRANE PROTEIN YADS-RELATED"/>
    <property type="match status" value="1"/>
</dbReference>
<keyword evidence="10" id="KW-1185">Reference proteome</keyword>
<feature type="transmembrane region" description="Helical" evidence="7">
    <location>
        <begin position="34"/>
        <end position="53"/>
    </location>
</feature>
<evidence type="ECO:0000313" key="10">
    <source>
        <dbReference type="Proteomes" id="UP000297149"/>
    </source>
</evidence>
<name>A0A4P7W386_9BACT</name>
<protein>
    <submittedName>
        <fullName evidence="9">Trimeric intracellular cation channel family protein</fullName>
    </submittedName>
</protein>
<comment type="subcellular location">
    <subcellularLocation>
        <location evidence="1">Cell membrane</location>
        <topology evidence="1">Multi-pass membrane protein</topology>
    </subcellularLocation>
</comment>
<keyword evidence="6 7" id="KW-0472">Membrane</keyword>
<reference evidence="10" key="1">
    <citation type="submission" date="2019-02" db="EMBL/GenBank/DDBJ databases">
        <title>Isolation and identification of novel species under the genus Muribaculum.</title>
        <authorList>
            <person name="Miyake S."/>
            <person name="Ding Y."/>
            <person name="Low A."/>
            <person name="Soh M."/>
            <person name="Seedorf H."/>
        </authorList>
    </citation>
    <scope>NUCLEOTIDE SEQUENCE [LARGE SCALE GENOMIC DNA]</scope>
    <source>
        <strain evidence="10">H5</strain>
    </source>
</reference>
<feature type="transmembrane region" description="Helical" evidence="7">
    <location>
        <begin position="151"/>
        <end position="167"/>
    </location>
</feature>
<feature type="domain" description="Glycine transporter" evidence="8">
    <location>
        <begin position="94"/>
        <end position="167"/>
    </location>
</feature>
<feature type="transmembrane region" description="Helical" evidence="7">
    <location>
        <begin position="6"/>
        <end position="27"/>
    </location>
</feature>
<feature type="transmembrane region" description="Helical" evidence="7">
    <location>
        <begin position="118"/>
        <end position="139"/>
    </location>
</feature>
<dbReference type="RefSeq" id="WP_136415461.1">
    <property type="nucleotide sequence ID" value="NZ_CP039396.1"/>
</dbReference>
<evidence type="ECO:0000256" key="3">
    <source>
        <dbReference type="ARBA" id="ARBA00022475"/>
    </source>
</evidence>
<feature type="domain" description="Glycine transporter" evidence="8">
    <location>
        <begin position="9"/>
        <end position="82"/>
    </location>
</feature>
<accession>A0A4P7W386</accession>
<dbReference type="PANTHER" id="PTHR30506">
    <property type="entry name" value="INNER MEMBRANE PROTEIN"/>
    <property type="match status" value="1"/>
</dbReference>